<keyword evidence="4 5" id="KW-0472">Membrane</keyword>
<feature type="transmembrane region" description="Helical" evidence="5">
    <location>
        <begin position="106"/>
        <end position="129"/>
    </location>
</feature>
<evidence type="ECO:0000256" key="5">
    <source>
        <dbReference type="RuleBase" id="RU004379"/>
    </source>
</evidence>
<keyword evidence="3 5" id="KW-1133">Transmembrane helix</keyword>
<dbReference type="InterPro" id="IPR006214">
    <property type="entry name" value="Bax_inhibitor_1-related"/>
</dbReference>
<dbReference type="Proteomes" id="UP001178461">
    <property type="component" value="Chromosome 12"/>
</dbReference>
<feature type="transmembrane region" description="Helical" evidence="5">
    <location>
        <begin position="81"/>
        <end position="100"/>
    </location>
</feature>
<accession>A0AA35PK03</accession>
<comment type="caution">
    <text evidence="5">Lacks conserved residue(s) required for the propagation of feature annotation.</text>
</comment>
<evidence type="ECO:0000256" key="1">
    <source>
        <dbReference type="ARBA" id="ARBA00004141"/>
    </source>
</evidence>
<name>A0AA35PK03_9SAUR</name>
<evidence type="ECO:0000256" key="4">
    <source>
        <dbReference type="ARBA" id="ARBA00023136"/>
    </source>
</evidence>
<dbReference type="GO" id="GO:0016020">
    <property type="term" value="C:membrane"/>
    <property type="evidence" value="ECO:0007669"/>
    <property type="project" value="UniProtKB-SubCell"/>
</dbReference>
<evidence type="ECO:0000313" key="7">
    <source>
        <dbReference type="Proteomes" id="UP001178461"/>
    </source>
</evidence>
<dbReference type="PANTHER" id="PTHR23291:SF47">
    <property type="entry name" value="TRANSMEMBRANE BAX INHIBITOR MOTIF CONTAINING 7"/>
    <property type="match status" value="1"/>
</dbReference>
<dbReference type="Pfam" id="PF01027">
    <property type="entry name" value="Bax1-I"/>
    <property type="match status" value="1"/>
</dbReference>
<evidence type="ECO:0000256" key="2">
    <source>
        <dbReference type="ARBA" id="ARBA00022692"/>
    </source>
</evidence>
<dbReference type="AlphaFoldDB" id="A0AA35PK03"/>
<sequence>MGFLAKYCDGIALWAGNCSGTVLLYEVNCKTICEGMLLGSIAAFFDADAVMWSVGATASVTFGLAAFTLQKKCDLTITSGILLILYLVLLIYGCLCAILQSMWLRIIHAAVGTLIFSIYLLVDTQLMLGKRDQYRLNPNEYIFAVLNIYIDIFSFFLFLLQFVGWRK</sequence>
<gene>
    <name evidence="6" type="ORF">PODLI_1B019046</name>
</gene>
<feature type="transmembrane region" description="Helical" evidence="5">
    <location>
        <begin position="49"/>
        <end position="69"/>
    </location>
</feature>
<comment type="similarity">
    <text evidence="5">Belongs to the BI1 family.</text>
</comment>
<feature type="transmembrane region" description="Helical" evidence="5">
    <location>
        <begin position="141"/>
        <end position="163"/>
    </location>
</feature>
<keyword evidence="7" id="KW-1185">Reference proteome</keyword>
<evidence type="ECO:0000313" key="6">
    <source>
        <dbReference type="EMBL" id="CAI5788740.1"/>
    </source>
</evidence>
<dbReference type="PANTHER" id="PTHR23291">
    <property type="entry name" value="BAX INHIBITOR-RELATED"/>
    <property type="match status" value="1"/>
</dbReference>
<protein>
    <submittedName>
        <fullName evidence="6">Uncharacterized protein</fullName>
    </submittedName>
</protein>
<reference evidence="6" key="1">
    <citation type="submission" date="2022-12" db="EMBL/GenBank/DDBJ databases">
        <authorList>
            <person name="Alioto T."/>
            <person name="Alioto T."/>
            <person name="Gomez Garrido J."/>
        </authorList>
    </citation>
    <scope>NUCLEOTIDE SEQUENCE</scope>
</reference>
<dbReference type="EMBL" id="OX395137">
    <property type="protein sequence ID" value="CAI5788740.1"/>
    <property type="molecule type" value="Genomic_DNA"/>
</dbReference>
<comment type="subcellular location">
    <subcellularLocation>
        <location evidence="1">Membrane</location>
        <topology evidence="1">Multi-pass membrane protein</topology>
    </subcellularLocation>
</comment>
<keyword evidence="2 5" id="KW-0812">Transmembrane</keyword>
<organism evidence="6 7">
    <name type="scientific">Podarcis lilfordi</name>
    <name type="common">Lilford's wall lizard</name>
    <dbReference type="NCBI Taxonomy" id="74358"/>
    <lineage>
        <taxon>Eukaryota</taxon>
        <taxon>Metazoa</taxon>
        <taxon>Chordata</taxon>
        <taxon>Craniata</taxon>
        <taxon>Vertebrata</taxon>
        <taxon>Euteleostomi</taxon>
        <taxon>Lepidosauria</taxon>
        <taxon>Squamata</taxon>
        <taxon>Bifurcata</taxon>
        <taxon>Unidentata</taxon>
        <taxon>Episquamata</taxon>
        <taxon>Laterata</taxon>
        <taxon>Lacertibaenia</taxon>
        <taxon>Lacertidae</taxon>
        <taxon>Podarcis</taxon>
    </lineage>
</organism>
<evidence type="ECO:0000256" key="3">
    <source>
        <dbReference type="ARBA" id="ARBA00022989"/>
    </source>
</evidence>
<proteinExistence type="inferred from homology"/>